<protein>
    <recommendedName>
        <fullName evidence="5">Signal peptidase I</fullName>
        <ecNumber evidence="5">3.4.21.89</ecNumber>
    </recommendedName>
</protein>
<dbReference type="GO" id="GO:0016020">
    <property type="term" value="C:membrane"/>
    <property type="evidence" value="ECO:0007669"/>
    <property type="project" value="UniProtKB-SubCell"/>
</dbReference>
<dbReference type="GO" id="GO:0004252">
    <property type="term" value="F:serine-type endopeptidase activity"/>
    <property type="evidence" value="ECO:0007669"/>
    <property type="project" value="UniProtKB-UniRule"/>
</dbReference>
<evidence type="ECO:0000256" key="5">
    <source>
        <dbReference type="NCBIfam" id="TIGR02228"/>
    </source>
</evidence>
<organism evidence="8 9">
    <name type="scientific">Pseudobutyrivibrio xylanivorans</name>
    <dbReference type="NCBI Taxonomy" id="185007"/>
    <lineage>
        <taxon>Bacteria</taxon>
        <taxon>Bacillati</taxon>
        <taxon>Bacillota</taxon>
        <taxon>Clostridia</taxon>
        <taxon>Lachnospirales</taxon>
        <taxon>Lachnospiraceae</taxon>
        <taxon>Pseudobutyrivibrio</taxon>
    </lineage>
</organism>
<dbReference type="PANTHER" id="PTHR10806">
    <property type="entry name" value="SIGNAL PEPTIDASE COMPLEX CATALYTIC SUBUNIT SEC11"/>
    <property type="match status" value="1"/>
</dbReference>
<dbReference type="NCBIfam" id="TIGR03064">
    <property type="entry name" value="sortase_srtB"/>
    <property type="match status" value="1"/>
</dbReference>
<dbReference type="Proteomes" id="UP000199428">
    <property type="component" value="Unassembled WGS sequence"/>
</dbReference>
<keyword evidence="2 7" id="KW-0812">Transmembrane</keyword>
<dbReference type="EC" id="3.4.21.89" evidence="5"/>
<dbReference type="PANTHER" id="PTHR10806:SF6">
    <property type="entry name" value="SIGNAL PEPTIDASE COMPLEX CATALYTIC SUBUNIT SEC11"/>
    <property type="match status" value="1"/>
</dbReference>
<feature type="active site" description="Acyl-thioester intermediate" evidence="6">
    <location>
        <position position="393"/>
    </location>
</feature>
<dbReference type="CDD" id="cd05826">
    <property type="entry name" value="Sortase_B"/>
    <property type="match status" value="1"/>
</dbReference>
<dbReference type="InterPro" id="IPR001733">
    <property type="entry name" value="Peptidase_S26B"/>
</dbReference>
<proteinExistence type="predicted"/>
<dbReference type="EMBL" id="FMWK01000017">
    <property type="protein sequence ID" value="SCZ80971.1"/>
    <property type="molecule type" value="Genomic_DNA"/>
</dbReference>
<dbReference type="CDD" id="cd06530">
    <property type="entry name" value="S26_SPase_I"/>
    <property type="match status" value="1"/>
</dbReference>
<reference evidence="8 9" key="1">
    <citation type="submission" date="2016-10" db="EMBL/GenBank/DDBJ databases">
        <authorList>
            <person name="de Groot N.N."/>
        </authorList>
    </citation>
    <scope>NUCLEOTIDE SEQUENCE [LARGE SCALE GENOMIC DNA]</scope>
    <source>
        <strain evidence="8 9">DSM 10317</strain>
    </source>
</reference>
<dbReference type="InterPro" id="IPR023365">
    <property type="entry name" value="Sortase_dom-sf"/>
</dbReference>
<evidence type="ECO:0000256" key="4">
    <source>
        <dbReference type="ARBA" id="ARBA00023136"/>
    </source>
</evidence>
<dbReference type="GO" id="GO:0009003">
    <property type="term" value="F:signal peptidase activity"/>
    <property type="evidence" value="ECO:0007669"/>
    <property type="project" value="UniProtKB-EC"/>
</dbReference>
<dbReference type="SUPFAM" id="SSF63817">
    <property type="entry name" value="Sortase"/>
    <property type="match status" value="1"/>
</dbReference>
<gene>
    <name evidence="8" type="ORF">SAMN02910350_02569</name>
</gene>
<evidence type="ECO:0000256" key="6">
    <source>
        <dbReference type="PIRSR" id="PIRSR605754-1"/>
    </source>
</evidence>
<dbReference type="PROSITE" id="PS51257">
    <property type="entry name" value="PROKAR_LIPOPROTEIN"/>
    <property type="match status" value="1"/>
</dbReference>
<name>A0A1G5S5E0_PSEXY</name>
<evidence type="ECO:0000313" key="8">
    <source>
        <dbReference type="EMBL" id="SCZ80971.1"/>
    </source>
</evidence>
<dbReference type="NCBIfam" id="TIGR02228">
    <property type="entry name" value="sigpep_I_arch"/>
    <property type="match status" value="1"/>
</dbReference>
<evidence type="ECO:0000256" key="3">
    <source>
        <dbReference type="ARBA" id="ARBA00022989"/>
    </source>
</evidence>
<evidence type="ECO:0000256" key="7">
    <source>
        <dbReference type="SAM" id="Phobius"/>
    </source>
</evidence>
<evidence type="ECO:0000256" key="2">
    <source>
        <dbReference type="ARBA" id="ARBA00022692"/>
    </source>
</evidence>
<dbReference type="GO" id="GO:0006465">
    <property type="term" value="P:signal peptide processing"/>
    <property type="evidence" value="ECO:0007669"/>
    <property type="project" value="UniProtKB-UniRule"/>
</dbReference>
<evidence type="ECO:0000256" key="1">
    <source>
        <dbReference type="ARBA" id="ARBA00004370"/>
    </source>
</evidence>
<dbReference type="Gene3D" id="2.40.260.10">
    <property type="entry name" value="Sortase"/>
    <property type="match status" value="1"/>
</dbReference>
<feature type="transmembrane region" description="Helical" evidence="7">
    <location>
        <begin position="169"/>
        <end position="191"/>
    </location>
</feature>
<feature type="transmembrane region" description="Helical" evidence="7">
    <location>
        <begin position="7"/>
        <end position="25"/>
    </location>
</feature>
<feature type="transmembrane region" description="Helical" evidence="7">
    <location>
        <begin position="120"/>
        <end position="148"/>
    </location>
</feature>
<dbReference type="AlphaFoldDB" id="A0A1G5S5E0"/>
<dbReference type="RefSeq" id="WP_090163858.1">
    <property type="nucleotide sequence ID" value="NZ_FMWK01000017.1"/>
</dbReference>
<accession>A0A1G5S5E0</accession>
<keyword evidence="4 7" id="KW-0472">Membrane</keyword>
<keyword evidence="3 7" id="KW-1133">Transmembrane helix</keyword>
<dbReference type="InterPro" id="IPR036286">
    <property type="entry name" value="LexA/Signal_pep-like_sf"/>
</dbReference>
<dbReference type="InterPro" id="IPR019533">
    <property type="entry name" value="Peptidase_S26"/>
</dbReference>
<dbReference type="InterPro" id="IPR009835">
    <property type="entry name" value="SrtB"/>
</dbReference>
<sequence>MGKLLRVLGNCIIILVIAACLPLAIPRAMGMQEYNVITGSMTPEIPIGSIVYVKPVDFNSLSVGDIIAFDVGASVVTHRIVEVDAEKNTLTTKGDANPANDFMPVSYTNVRGKVVAHYPFIGNVAAIISETTGKIGAFIVLIVGVLLSNIGEKKKKTDDEETKKGINPTIILITGLVIVFGSVGGFIYIYMGYQKSNDLYDSLEQTYVTKADNQVQQVPWQEMIDVDIAALQNINPDVAGWIYVEGTDISYPIMFSGDDEKYLRTTIDKEYATAGSIFLEGYNLKDFSDSHNIIYGHNMRNLSMFGKLRYYKSEENFYDEHKYFQIITPTGKMRYEIFSYFDTEPASWVYTVPYYDNPEFQEYINNLNKHSYRKLSIAENVTSADKVITLSTCSAQEMRFTLHGYLIDENLY</sequence>
<evidence type="ECO:0000313" key="9">
    <source>
        <dbReference type="Proteomes" id="UP000199428"/>
    </source>
</evidence>
<dbReference type="SUPFAM" id="SSF51306">
    <property type="entry name" value="LexA/Signal peptidase"/>
    <property type="match status" value="1"/>
</dbReference>
<comment type="subcellular location">
    <subcellularLocation>
        <location evidence="1">Membrane</location>
    </subcellularLocation>
</comment>
<feature type="active site" description="Proton donor/acceptor" evidence="6">
    <location>
        <position position="297"/>
    </location>
</feature>